<reference evidence="2" key="2">
    <citation type="submission" date="2022-01" db="EMBL/GenBank/DDBJ databases">
        <authorList>
            <person name="Yamashiro T."/>
            <person name="Shiraishi A."/>
            <person name="Satake H."/>
            <person name="Nakayama K."/>
        </authorList>
    </citation>
    <scope>NUCLEOTIDE SEQUENCE</scope>
</reference>
<proteinExistence type="predicted"/>
<sequence>MPVWCRKQTLDGGARGWFESLPLNSINEWYQVRKAFTTRYSIRRACYREPHEITKVVRRANETLPAFKERWTVETGLIMGVPEVMKISSFMDSIKYPEMAKRFSSNIPKTVDEMMRRVDDALFELPREGFPSGAKKMSGVYLLRRSQGKEDDYDVLCPFASPRKSTRRVRVFGSGRSKNTTNPYADRGLDKFEALLADLDKQRQKILIEKGSEDVSMVKFIYTSSNEVKPIVVKIRDHRKRDSTSSFESTPRKEPKEDVTFVKSVNNKGSDCEEGKMVKPSFDESKNDKIVFYPWRRKLEEWWKPSYYFPLFIITILVLLIFFGRSFTILCTSTGWYTVPIVNKRLFNSKQSKNSRTLRRKSA</sequence>
<dbReference type="InterPro" id="IPR045880">
    <property type="entry name" value="ZCF37"/>
</dbReference>
<dbReference type="EMBL" id="BQNB010021740">
    <property type="protein sequence ID" value="GJU09577.1"/>
    <property type="molecule type" value="Genomic_DNA"/>
</dbReference>
<reference evidence="2" key="1">
    <citation type="journal article" date="2022" name="Int. J. Mol. Sci.">
        <title>Draft Genome of Tanacetum Coccineum: Genomic Comparison of Closely Related Tanacetum-Family Plants.</title>
        <authorList>
            <person name="Yamashiro T."/>
            <person name="Shiraishi A."/>
            <person name="Nakayama K."/>
            <person name="Satake H."/>
        </authorList>
    </citation>
    <scope>NUCLEOTIDE SEQUENCE</scope>
</reference>
<organism evidence="2 3">
    <name type="scientific">Tanacetum coccineum</name>
    <dbReference type="NCBI Taxonomy" id="301880"/>
    <lineage>
        <taxon>Eukaryota</taxon>
        <taxon>Viridiplantae</taxon>
        <taxon>Streptophyta</taxon>
        <taxon>Embryophyta</taxon>
        <taxon>Tracheophyta</taxon>
        <taxon>Spermatophyta</taxon>
        <taxon>Magnoliopsida</taxon>
        <taxon>eudicotyledons</taxon>
        <taxon>Gunneridae</taxon>
        <taxon>Pentapetalae</taxon>
        <taxon>asterids</taxon>
        <taxon>campanulids</taxon>
        <taxon>Asterales</taxon>
        <taxon>Asteraceae</taxon>
        <taxon>Asteroideae</taxon>
        <taxon>Anthemideae</taxon>
        <taxon>Anthemidinae</taxon>
        <taxon>Tanacetum</taxon>
    </lineage>
</organism>
<keyword evidence="3" id="KW-1185">Reference proteome</keyword>
<keyword evidence="1" id="KW-1133">Transmembrane helix</keyword>
<keyword evidence="1" id="KW-0812">Transmembrane</keyword>
<gene>
    <name evidence="2" type="ORF">Tco_1131973</name>
</gene>
<dbReference type="PANTHER" id="PTHR35275:SF10">
    <property type="entry name" value="ZCF37"/>
    <property type="match status" value="1"/>
</dbReference>
<feature type="transmembrane region" description="Helical" evidence="1">
    <location>
        <begin position="306"/>
        <end position="324"/>
    </location>
</feature>
<evidence type="ECO:0000256" key="1">
    <source>
        <dbReference type="SAM" id="Phobius"/>
    </source>
</evidence>
<protein>
    <recommendedName>
        <fullName evidence="4">Retrotransposon gag domain-containing protein</fullName>
    </recommendedName>
</protein>
<evidence type="ECO:0008006" key="4">
    <source>
        <dbReference type="Google" id="ProtNLM"/>
    </source>
</evidence>
<dbReference type="PANTHER" id="PTHR35275">
    <property type="entry name" value="ZCF37"/>
    <property type="match status" value="1"/>
</dbReference>
<name>A0ABQ5JAK0_9ASTR</name>
<comment type="caution">
    <text evidence="2">The sequence shown here is derived from an EMBL/GenBank/DDBJ whole genome shotgun (WGS) entry which is preliminary data.</text>
</comment>
<evidence type="ECO:0000313" key="3">
    <source>
        <dbReference type="Proteomes" id="UP001151760"/>
    </source>
</evidence>
<evidence type="ECO:0000313" key="2">
    <source>
        <dbReference type="EMBL" id="GJU09577.1"/>
    </source>
</evidence>
<accession>A0ABQ5JAK0</accession>
<dbReference type="Proteomes" id="UP001151760">
    <property type="component" value="Unassembled WGS sequence"/>
</dbReference>
<keyword evidence="1" id="KW-0472">Membrane</keyword>